<comment type="catalytic activity">
    <reaction evidence="8">
        <text>(sulfur carrier)-H + L-cysteine = (sulfur carrier)-SH + L-alanine</text>
        <dbReference type="Rhea" id="RHEA:43892"/>
        <dbReference type="Rhea" id="RHEA-COMP:14737"/>
        <dbReference type="Rhea" id="RHEA-COMP:14739"/>
        <dbReference type="ChEBI" id="CHEBI:29917"/>
        <dbReference type="ChEBI" id="CHEBI:35235"/>
        <dbReference type="ChEBI" id="CHEBI:57972"/>
        <dbReference type="ChEBI" id="CHEBI:64428"/>
        <dbReference type="EC" id="2.8.1.7"/>
    </reaction>
</comment>
<keyword evidence="7" id="KW-0663">Pyridoxal phosphate</keyword>
<comment type="function">
    <text evidence="2">Catalyzes the removal of elemental sulfur and selenium atoms from L-cysteine, L-cystine, L-selenocysteine, and L-selenocystine to produce L-alanine.</text>
</comment>
<dbReference type="CDD" id="cd06453">
    <property type="entry name" value="SufS_like"/>
    <property type="match status" value="1"/>
</dbReference>
<evidence type="ECO:0000256" key="2">
    <source>
        <dbReference type="ARBA" id="ARBA00002824"/>
    </source>
</evidence>
<evidence type="ECO:0000256" key="4">
    <source>
        <dbReference type="ARBA" id="ARBA00012239"/>
    </source>
</evidence>
<reference evidence="11 12" key="1">
    <citation type="submission" date="2018-08" db="EMBL/GenBank/DDBJ databases">
        <title>The first complete genome of Treponema rectale (CHPAT), a commensal spirochete of the bovine rectum.</title>
        <authorList>
            <person name="Staton G.J."/>
            <person name="Clegg S.R."/>
            <person name="Carter S.D."/>
            <person name="Radford A.D."/>
            <person name="Darby A."/>
            <person name="Hall N."/>
            <person name="Birtles R.J."/>
            <person name="Evans N.J."/>
        </authorList>
    </citation>
    <scope>NUCLEOTIDE SEQUENCE [LARGE SCALE GENOMIC DNA]</scope>
    <source>
        <strain evidence="11 12">CHPA</strain>
    </source>
</reference>
<dbReference type="InterPro" id="IPR015424">
    <property type="entry name" value="PyrdxlP-dep_Trfase"/>
</dbReference>
<feature type="domain" description="Aminotransferase class V" evidence="10">
    <location>
        <begin position="28"/>
        <end position="396"/>
    </location>
</feature>
<dbReference type="InterPro" id="IPR020578">
    <property type="entry name" value="Aminotrans_V_PyrdxlP_BS"/>
</dbReference>
<evidence type="ECO:0000256" key="7">
    <source>
        <dbReference type="ARBA" id="ARBA00022898"/>
    </source>
</evidence>
<dbReference type="InterPro" id="IPR000192">
    <property type="entry name" value="Aminotrans_V_dom"/>
</dbReference>
<dbReference type="PIRSF" id="PIRSF005572">
    <property type="entry name" value="NifS"/>
    <property type="match status" value="1"/>
</dbReference>
<dbReference type="EC" id="2.8.1.7" evidence="4"/>
<evidence type="ECO:0000256" key="5">
    <source>
        <dbReference type="ARBA" id="ARBA00021850"/>
    </source>
</evidence>
<comment type="cofactor">
    <cofactor evidence="1 9">
        <name>pyridoxal 5'-phosphate</name>
        <dbReference type="ChEBI" id="CHEBI:597326"/>
    </cofactor>
</comment>
<dbReference type="Gene3D" id="3.90.1150.10">
    <property type="entry name" value="Aspartate Aminotransferase, domain 1"/>
    <property type="match status" value="1"/>
</dbReference>
<name>A0A7M1XKS6_9SPIR</name>
<dbReference type="PROSITE" id="PS00595">
    <property type="entry name" value="AA_TRANSFER_CLASS_5"/>
    <property type="match status" value="1"/>
</dbReference>
<comment type="similarity">
    <text evidence="3">Belongs to the class-V pyridoxal-phosphate-dependent aminotransferase family. Csd subfamily.</text>
</comment>
<organism evidence="11 12">
    <name type="scientific">Treponema rectale</name>
    <dbReference type="NCBI Taxonomy" id="744512"/>
    <lineage>
        <taxon>Bacteria</taxon>
        <taxon>Pseudomonadati</taxon>
        <taxon>Spirochaetota</taxon>
        <taxon>Spirochaetia</taxon>
        <taxon>Spirochaetales</taxon>
        <taxon>Treponemataceae</taxon>
        <taxon>Treponema</taxon>
    </lineage>
</organism>
<proteinExistence type="inferred from homology"/>
<dbReference type="GO" id="GO:0006534">
    <property type="term" value="P:cysteine metabolic process"/>
    <property type="evidence" value="ECO:0007669"/>
    <property type="project" value="InterPro"/>
</dbReference>
<dbReference type="PANTHER" id="PTHR43586">
    <property type="entry name" value="CYSTEINE DESULFURASE"/>
    <property type="match status" value="1"/>
</dbReference>
<dbReference type="KEGG" id="trc:DYE49_02950"/>
<gene>
    <name evidence="11" type="ORF">DYE49_02950</name>
</gene>
<dbReference type="Proteomes" id="UP000593591">
    <property type="component" value="Chromosome"/>
</dbReference>
<dbReference type="Gene3D" id="3.40.640.10">
    <property type="entry name" value="Type I PLP-dependent aspartate aminotransferase-like (Major domain)"/>
    <property type="match status" value="1"/>
</dbReference>
<sequence>MRLDPYQIRKDFPMYANHDSKFAGKDLVYLDNSATTFKPFSVIEASDHYYMDITANTRRGDYSLANAADQAFDEARRVVAKFINAKTPEEVIFTSGDTQGLNEVAYGMIPLLHKGDEIILSQSEHASNVLPWFEVAKITGAEIKYVMLDEKGKVTPEGLRKVISDKTKVVSLASVSNVMGYVIDVKELVKIAHEYHAIYIDDAAQSIAHMKTDVQDSDVDIMVFSGHKMLGPTGIGVLYGKMEVLEKLHPLLYGGEMNARFHSDGYLSLDDVPYRFEAGTQNVAGVLGLAAACQYLENIGFDAISSHERELRKLAIEGLKRNGNAIIYNEDADTGIITFNIKNVFPQDVATYLSHKGVFVRSGTHCAKILPEFLHVDGTVRASLYLYNTKEDIMAFVKACATAEDYLDAFFD</sequence>
<dbReference type="InterPro" id="IPR010970">
    <property type="entry name" value="Cys_dSase_SufS"/>
</dbReference>
<evidence type="ECO:0000313" key="12">
    <source>
        <dbReference type="Proteomes" id="UP000593591"/>
    </source>
</evidence>
<evidence type="ECO:0000256" key="8">
    <source>
        <dbReference type="ARBA" id="ARBA00050776"/>
    </source>
</evidence>
<dbReference type="InterPro" id="IPR015422">
    <property type="entry name" value="PyrdxlP-dep_Trfase_small"/>
</dbReference>
<protein>
    <recommendedName>
        <fullName evidence="5">Probable cysteine desulfurase</fullName>
        <ecNumber evidence="4">2.8.1.7</ecNumber>
    </recommendedName>
</protein>
<evidence type="ECO:0000256" key="1">
    <source>
        <dbReference type="ARBA" id="ARBA00001933"/>
    </source>
</evidence>
<dbReference type="InterPro" id="IPR015421">
    <property type="entry name" value="PyrdxlP-dep_Trfase_major"/>
</dbReference>
<dbReference type="InterPro" id="IPR016454">
    <property type="entry name" value="Cysteine_dSase"/>
</dbReference>
<dbReference type="Pfam" id="PF00266">
    <property type="entry name" value="Aminotran_5"/>
    <property type="match status" value="1"/>
</dbReference>
<dbReference type="AlphaFoldDB" id="A0A7M1XKS6"/>
<dbReference type="SUPFAM" id="SSF53383">
    <property type="entry name" value="PLP-dependent transferases"/>
    <property type="match status" value="1"/>
</dbReference>
<keyword evidence="6" id="KW-0808">Transferase</keyword>
<dbReference type="GO" id="GO:0030170">
    <property type="term" value="F:pyridoxal phosphate binding"/>
    <property type="evidence" value="ECO:0007669"/>
    <property type="project" value="InterPro"/>
</dbReference>
<evidence type="ECO:0000256" key="3">
    <source>
        <dbReference type="ARBA" id="ARBA00010447"/>
    </source>
</evidence>
<evidence type="ECO:0000256" key="9">
    <source>
        <dbReference type="RuleBase" id="RU004504"/>
    </source>
</evidence>
<evidence type="ECO:0000259" key="10">
    <source>
        <dbReference type="Pfam" id="PF00266"/>
    </source>
</evidence>
<dbReference type="PANTHER" id="PTHR43586:SF8">
    <property type="entry name" value="CYSTEINE DESULFURASE 1, CHLOROPLASTIC"/>
    <property type="match status" value="1"/>
</dbReference>
<dbReference type="GO" id="GO:0031071">
    <property type="term" value="F:cysteine desulfurase activity"/>
    <property type="evidence" value="ECO:0007669"/>
    <property type="project" value="UniProtKB-EC"/>
</dbReference>
<evidence type="ECO:0000256" key="6">
    <source>
        <dbReference type="ARBA" id="ARBA00022679"/>
    </source>
</evidence>
<accession>A0A7M1XKS6</accession>
<dbReference type="EMBL" id="CP031517">
    <property type="protein sequence ID" value="QOS39468.1"/>
    <property type="molecule type" value="Genomic_DNA"/>
</dbReference>
<evidence type="ECO:0000313" key="11">
    <source>
        <dbReference type="EMBL" id="QOS39468.1"/>
    </source>
</evidence>